<evidence type="ECO:0008006" key="3">
    <source>
        <dbReference type="Google" id="ProtNLM"/>
    </source>
</evidence>
<protein>
    <recommendedName>
        <fullName evidence="3">Roadblock/LAMTOR2 domain-containing protein</fullName>
    </recommendedName>
</protein>
<dbReference type="HOGENOM" id="CLU_2044492_0_0_2"/>
<evidence type="ECO:0000313" key="2">
    <source>
        <dbReference type="Proteomes" id="UP000027093"/>
    </source>
</evidence>
<reference evidence="1 2" key="1">
    <citation type="journal article" date="2014" name="Int. J. Syst. Evol. Microbiol.">
        <title>Nitrososphaera viennensis gen. nov., sp. nov., an aerobic and mesophilic, ammonia-oxidizing archaeon from soil and a member of the archaeal phylum Thaumarchaeota.</title>
        <authorList>
            <person name="Stieglmeier M."/>
            <person name="Klingl A."/>
            <person name="Alves R.J."/>
            <person name="Rittmann S.K."/>
            <person name="Melcher M."/>
            <person name="Leisch N."/>
            <person name="Schleper C."/>
        </authorList>
    </citation>
    <scope>NUCLEOTIDE SEQUENCE [LARGE SCALE GENOMIC DNA]</scope>
    <source>
        <strain evidence="1">EN76</strain>
    </source>
</reference>
<dbReference type="AlphaFoldDB" id="A0A060HL50"/>
<gene>
    <name evidence="1" type="ORF">NVIE_019720</name>
</gene>
<name>A0A060HL50_9ARCH</name>
<sequence length="120" mass="13840">MHVRKTLLTKIADLREDIIFCGIATNAEIVDYYYKQDSRIPLPKDKDMKRMVLQSTLMTSMLKTNEGIVGKSKFLVIVHEDINSMLFPFKDDSVMAVTFLKFEEIEELAKDVLDLAKTHL</sequence>
<dbReference type="Proteomes" id="UP000027093">
    <property type="component" value="Chromosome"/>
</dbReference>
<dbReference type="KEGG" id="nvn:NVIE_019720"/>
<evidence type="ECO:0000313" key="1">
    <source>
        <dbReference type="EMBL" id="AIC16233.1"/>
    </source>
</evidence>
<organism evidence="1 2">
    <name type="scientific">Nitrososphaera viennensis EN76</name>
    <dbReference type="NCBI Taxonomy" id="926571"/>
    <lineage>
        <taxon>Archaea</taxon>
        <taxon>Nitrososphaerota</taxon>
        <taxon>Nitrososphaeria</taxon>
        <taxon>Nitrososphaerales</taxon>
        <taxon>Nitrososphaeraceae</taxon>
        <taxon>Nitrososphaera</taxon>
    </lineage>
</organism>
<dbReference type="STRING" id="926571.NVIE_019720"/>
<accession>A0A060HL50</accession>
<keyword evidence="2" id="KW-1185">Reference proteome</keyword>
<proteinExistence type="predicted"/>
<dbReference type="EMBL" id="CP007536">
    <property type="protein sequence ID" value="AIC16233.1"/>
    <property type="molecule type" value="Genomic_DNA"/>
</dbReference>